<name>A0ABP3V7I9_9CLOT</name>
<dbReference type="EMBL" id="BAAACG010000023">
    <property type="protein sequence ID" value="GAA0748624.1"/>
    <property type="molecule type" value="Genomic_DNA"/>
</dbReference>
<keyword evidence="1" id="KW-0175">Coiled coil</keyword>
<reference evidence="3" key="1">
    <citation type="journal article" date="2019" name="Int. J. Syst. Evol. Microbiol.">
        <title>The Global Catalogue of Microorganisms (GCM) 10K type strain sequencing project: providing services to taxonomists for standard genome sequencing and annotation.</title>
        <authorList>
            <consortium name="The Broad Institute Genomics Platform"/>
            <consortium name="The Broad Institute Genome Sequencing Center for Infectious Disease"/>
            <person name="Wu L."/>
            <person name="Ma J."/>
        </authorList>
    </citation>
    <scope>NUCLEOTIDE SEQUENCE [LARGE SCALE GENOMIC DNA]</scope>
    <source>
        <strain evidence="3">JCM 1407</strain>
    </source>
</reference>
<proteinExistence type="predicted"/>
<feature type="coiled-coil region" evidence="1">
    <location>
        <begin position="146"/>
        <end position="173"/>
    </location>
</feature>
<feature type="coiled-coil region" evidence="1">
    <location>
        <begin position="71"/>
        <end position="98"/>
    </location>
</feature>
<evidence type="ECO:0000313" key="3">
    <source>
        <dbReference type="Proteomes" id="UP001501510"/>
    </source>
</evidence>
<sequence>MLLEELINIAKVLNENGLKGKKRDNFLRDQYNMSSRTWQKKIKGTPIKYNNSTKRYETLDSFNLEKRDKIKDSKERRVEESIDESNKLQDKIDKISKETLKEPKSKTKVTTKGYQGVSKDKLKNYSEKYEKLDYINLSKEKEFNNNKNIDKLEENKESKLKNTEQDIENNYDEVIEVKDFKEVMQEMQKVTTPLKIQEFKNMKSDIEILKEQMNFILDRFKEEEFKRENIIEIPKIDLENYDLKGEIGSRSFKTYKYVLDDFKKFCKDRNESQKDLIAIALLEFMKKYNR</sequence>
<comment type="caution">
    <text evidence="2">The sequence shown here is derived from an EMBL/GenBank/DDBJ whole genome shotgun (WGS) entry which is preliminary data.</text>
</comment>
<organism evidence="2 3">
    <name type="scientific">Clostridium oceanicum</name>
    <dbReference type="NCBI Taxonomy" id="1543"/>
    <lineage>
        <taxon>Bacteria</taxon>
        <taxon>Bacillati</taxon>
        <taxon>Bacillota</taxon>
        <taxon>Clostridia</taxon>
        <taxon>Eubacteriales</taxon>
        <taxon>Clostridiaceae</taxon>
        <taxon>Clostridium</taxon>
    </lineage>
</organism>
<accession>A0ABP3V7I9</accession>
<protein>
    <submittedName>
        <fullName evidence="2">Uncharacterized protein</fullName>
    </submittedName>
</protein>
<keyword evidence="3" id="KW-1185">Reference proteome</keyword>
<dbReference type="RefSeq" id="WP_343764604.1">
    <property type="nucleotide sequence ID" value="NZ_BAAACG010000023.1"/>
</dbReference>
<dbReference type="Proteomes" id="UP001501510">
    <property type="component" value="Unassembled WGS sequence"/>
</dbReference>
<evidence type="ECO:0000313" key="2">
    <source>
        <dbReference type="EMBL" id="GAA0748624.1"/>
    </source>
</evidence>
<gene>
    <name evidence="2" type="ORF">GCM10008906_38970</name>
</gene>
<evidence type="ECO:0000256" key="1">
    <source>
        <dbReference type="SAM" id="Coils"/>
    </source>
</evidence>